<feature type="domain" description="SH3" evidence="6">
    <location>
        <begin position="457"/>
        <end position="518"/>
    </location>
</feature>
<dbReference type="SUPFAM" id="SSF47769">
    <property type="entry name" value="SAM/Pointed domain"/>
    <property type="match status" value="2"/>
</dbReference>
<protein>
    <submittedName>
        <fullName evidence="8">SAM and SH3 domain containing 1a</fullName>
    </submittedName>
</protein>
<evidence type="ECO:0000256" key="4">
    <source>
        <dbReference type="SAM" id="Coils"/>
    </source>
</evidence>
<feature type="region of interest" description="Disordered" evidence="5">
    <location>
        <begin position="521"/>
        <end position="541"/>
    </location>
</feature>
<keyword evidence="1 3" id="KW-0728">SH3 domain</keyword>
<feature type="domain" description="SAM" evidence="7">
    <location>
        <begin position="1007"/>
        <end position="1071"/>
    </location>
</feature>
<dbReference type="PROSITE" id="PS50002">
    <property type="entry name" value="SH3"/>
    <property type="match status" value="1"/>
</dbReference>
<feature type="compositionally biased region" description="Low complexity" evidence="5">
    <location>
        <begin position="878"/>
        <end position="892"/>
    </location>
</feature>
<dbReference type="InterPro" id="IPR036028">
    <property type="entry name" value="SH3-like_dom_sf"/>
</dbReference>
<dbReference type="InterPro" id="IPR001660">
    <property type="entry name" value="SAM"/>
</dbReference>
<dbReference type="PANTHER" id="PTHR12301:SF3">
    <property type="entry name" value="SAM AND SH3 DOMAIN-CONTAINING PROTEIN 1"/>
    <property type="match status" value="1"/>
</dbReference>
<dbReference type="Gene3D" id="2.30.30.40">
    <property type="entry name" value="SH3 Domains"/>
    <property type="match status" value="1"/>
</dbReference>
<evidence type="ECO:0000313" key="8">
    <source>
        <dbReference type="Ensembl" id="ENSPREP00000003541.1"/>
    </source>
</evidence>
<dbReference type="SUPFAM" id="SSF50044">
    <property type="entry name" value="SH3-domain"/>
    <property type="match status" value="1"/>
</dbReference>
<feature type="region of interest" description="Disordered" evidence="5">
    <location>
        <begin position="160"/>
        <end position="181"/>
    </location>
</feature>
<dbReference type="InterPro" id="IPR051725">
    <property type="entry name" value="SAM-SH3_domain_protein"/>
</dbReference>
<dbReference type="InterPro" id="IPR021090">
    <property type="entry name" value="SPIDER"/>
</dbReference>
<dbReference type="PROSITE" id="PS50105">
    <property type="entry name" value="SAM_DOMAIN"/>
    <property type="match status" value="2"/>
</dbReference>
<name>A0A3P9N1T1_POERE</name>
<sequence>YYNTCFSDVSDRMEELRKRQVSQELDMVICESNTCLCFPQESLGFSSEMSTPETDRKYVSFLFCFLCKWDNKKKNKSFWQNFRKSQHKPVARQSSKGEDIGYVASEITMSDEERIQLMMMVKEKMITVEEALARLKEYERSKQSSSTDTAEWTEGSAANLNLSSNCNSREQSDDEQSEDSVKFKRLHKLVNSTRRVRKKLIKVEEGKKHSPEDFLNLETPSCEDNTALYTGVLKKPPLPQEASLPSLIHDQLSLDGDTDSLTTSPSSSSLDTWSGHKLVKTFSKSSSTHGLIRPPRRTMRKALSSISHGRTCSFGGFDLSNRSLHVVNAASEANEQEAIYREVVKSPNTTRISLGKKVKSVKETMRKRMSKKYSSSLSEQSSPDGAPGSPQSPLPDTDSLEKPKLKAGGSVESLRSSLSGQSSMSGQTVSTTDSSASNRESVKSEDGDDEEPPYRGPFCGRARVHTDFTPSPYDTDSLKLKKGDVIDIISKPPMGTWMGLLNNKVGTFKFIYVDVLSEEEEKPKRPIRRRRKGRPPKPTSVEELLERINLKEHMPTFLFNGYEDLDTFKLLEEEDLDELNIKDPQHRAVLLTAVELLQEYDSSSDPERSGLSGSQEKLLSEGRGLVGDSPRDSGCYESNENLENGKNRKASRSSRSSAGMQSPDYPTLPMTLSTEALQQNGKNQRSKFPKSFFIKPSLKGFNLLGLRKTQKHSPIPASRSCEDLDGLPQPSGLWKRSHSLGDLHNLEQKDDLNIAVKTAKEVANSPVKVYREERTPTQKGPPAVSPKGRSVRPPIPSQLPLRYQCPTVHPPDSSASGERIILTHPKKPPIPPPVPAKKSRERLVNGVRHPSLSLPSSPSPTASPTHSVNRSHPPPSPCATSSASSIGEDSGSPPAVQPPWLSDLGGKMAVTRKLSHTKTSPDLHTLLEQRLQAESIDLTEEPYSDKHGRCGIPQALIQRYSEDLEQPVKDVASSMDQLRVKELRKQHRMAIPSRGLTEMSRKPVNLGNISTVFDWLVYIGLPMYGPSLAAVGVDTLSRVASLTESSLRDAGVRDERHTRRLISEARLVNAHRGTQS</sequence>
<dbReference type="PANTHER" id="PTHR12301">
    <property type="entry name" value="SAM-DOMAIN, SH3 AND NUCLEAR LOCALIZATION SIGNALS PROTEIN RELATED"/>
    <property type="match status" value="1"/>
</dbReference>
<keyword evidence="9" id="KW-1185">Reference proteome</keyword>
<feature type="compositionally biased region" description="Polar residues" evidence="5">
    <location>
        <begin position="427"/>
        <end position="439"/>
    </location>
</feature>
<dbReference type="AlphaFoldDB" id="A0A3P9N1T1"/>
<dbReference type="Bgee" id="ENSPREG00000002442">
    <property type="expression patterns" value="Expressed in head and 1 other cell type or tissue"/>
</dbReference>
<dbReference type="SMART" id="SM00454">
    <property type="entry name" value="SAM"/>
    <property type="match status" value="2"/>
</dbReference>
<feature type="compositionally biased region" description="Low complexity" evidence="5">
    <location>
        <begin position="372"/>
        <end position="382"/>
    </location>
</feature>
<dbReference type="Proteomes" id="UP000242638">
    <property type="component" value="Unassembled WGS sequence"/>
</dbReference>
<dbReference type="InterPro" id="IPR058666">
    <property type="entry name" value="SASH1/NUB1_homeodomain"/>
</dbReference>
<dbReference type="Pfam" id="PF12485">
    <property type="entry name" value="SPIDER"/>
    <property type="match status" value="1"/>
</dbReference>
<evidence type="ECO:0000256" key="2">
    <source>
        <dbReference type="ARBA" id="ARBA00022553"/>
    </source>
</evidence>
<keyword evidence="4" id="KW-0175">Coiled coil</keyword>
<dbReference type="InterPro" id="IPR013761">
    <property type="entry name" value="SAM/pointed_sf"/>
</dbReference>
<dbReference type="Pfam" id="PF00536">
    <property type="entry name" value="SAM_1"/>
    <property type="match status" value="1"/>
</dbReference>
<feature type="region of interest" description="Disordered" evidence="5">
    <location>
        <begin position="601"/>
        <end position="669"/>
    </location>
</feature>
<evidence type="ECO:0000256" key="3">
    <source>
        <dbReference type="PROSITE-ProRule" id="PRU00192"/>
    </source>
</evidence>
<dbReference type="FunFam" id="2.30.30.40:FF:000021">
    <property type="entry name" value="Putative sam and sh3 domain-containing protein 1"/>
    <property type="match status" value="1"/>
</dbReference>
<proteinExistence type="predicted"/>
<reference evidence="8" key="2">
    <citation type="submission" date="2025-08" db="UniProtKB">
        <authorList>
            <consortium name="Ensembl"/>
        </authorList>
    </citation>
    <scope>IDENTIFICATION</scope>
    <source>
        <strain evidence="8">Guanapo</strain>
    </source>
</reference>
<dbReference type="Pfam" id="PF26285">
    <property type="entry name" value="SASH1_Homeodomain"/>
    <property type="match status" value="1"/>
</dbReference>
<keyword evidence="2" id="KW-0597">Phosphoprotein</keyword>
<evidence type="ECO:0000256" key="1">
    <source>
        <dbReference type="ARBA" id="ARBA00022443"/>
    </source>
</evidence>
<dbReference type="Gene3D" id="1.10.150.50">
    <property type="entry name" value="Transcription Factor, Ets-1"/>
    <property type="match status" value="2"/>
</dbReference>
<dbReference type="Ensembl" id="ENSPRET00000003596.1">
    <property type="protein sequence ID" value="ENSPREP00000003541.1"/>
    <property type="gene ID" value="ENSPREG00000002442.1"/>
</dbReference>
<evidence type="ECO:0000313" key="9">
    <source>
        <dbReference type="Proteomes" id="UP000242638"/>
    </source>
</evidence>
<dbReference type="FunFam" id="1.10.150.50:FF:000024">
    <property type="entry name" value="Putative sam and sh3 domain-containing protein 1"/>
    <property type="match status" value="1"/>
</dbReference>
<organism evidence="8 9">
    <name type="scientific">Poecilia reticulata</name>
    <name type="common">Guppy</name>
    <name type="synonym">Acanthophacelus reticulatus</name>
    <dbReference type="NCBI Taxonomy" id="8081"/>
    <lineage>
        <taxon>Eukaryota</taxon>
        <taxon>Metazoa</taxon>
        <taxon>Chordata</taxon>
        <taxon>Craniata</taxon>
        <taxon>Vertebrata</taxon>
        <taxon>Euteleostomi</taxon>
        <taxon>Actinopterygii</taxon>
        <taxon>Neopterygii</taxon>
        <taxon>Teleostei</taxon>
        <taxon>Neoteleostei</taxon>
        <taxon>Acanthomorphata</taxon>
        <taxon>Ovalentaria</taxon>
        <taxon>Atherinomorphae</taxon>
        <taxon>Cyprinodontiformes</taxon>
        <taxon>Poeciliidae</taxon>
        <taxon>Poeciliinae</taxon>
        <taxon>Poecilia</taxon>
    </lineage>
</organism>
<feature type="coiled-coil region" evidence="4">
    <location>
        <begin position="121"/>
        <end position="148"/>
    </location>
</feature>
<accession>A0A3P9N1T1</accession>
<reference evidence="8" key="3">
    <citation type="submission" date="2025-09" db="UniProtKB">
        <authorList>
            <consortium name="Ensembl"/>
        </authorList>
    </citation>
    <scope>IDENTIFICATION</scope>
    <source>
        <strain evidence="8">Guanapo</strain>
    </source>
</reference>
<feature type="region of interest" description="Disordered" evidence="5">
    <location>
        <begin position="766"/>
        <end position="903"/>
    </location>
</feature>
<dbReference type="InterPro" id="IPR035720">
    <property type="entry name" value="SASH1_SH3"/>
</dbReference>
<feature type="compositionally biased region" description="Low complexity" evidence="5">
    <location>
        <begin position="408"/>
        <end position="426"/>
    </location>
</feature>
<evidence type="ECO:0000256" key="5">
    <source>
        <dbReference type="SAM" id="MobiDB-lite"/>
    </source>
</evidence>
<feature type="region of interest" description="Disordered" evidence="5">
    <location>
        <begin position="354"/>
        <end position="475"/>
    </location>
</feature>
<dbReference type="SMART" id="SM00326">
    <property type="entry name" value="SH3"/>
    <property type="match status" value="1"/>
</dbReference>
<dbReference type="CDD" id="cd11967">
    <property type="entry name" value="SH3_SASH1"/>
    <property type="match status" value="1"/>
</dbReference>
<evidence type="ECO:0000259" key="6">
    <source>
        <dbReference type="PROSITE" id="PS50002"/>
    </source>
</evidence>
<reference evidence="9" key="1">
    <citation type="submission" date="2013-11" db="EMBL/GenBank/DDBJ databases">
        <title>The genomic landscape of the Guanapo guppy.</title>
        <authorList>
            <person name="Kuenstner A."/>
            <person name="Dreyer C."/>
        </authorList>
    </citation>
    <scope>NUCLEOTIDE SEQUENCE</scope>
    <source>
        <strain evidence="9">Guanapo</strain>
    </source>
</reference>
<dbReference type="Pfam" id="PF07647">
    <property type="entry name" value="SAM_2"/>
    <property type="match status" value="1"/>
</dbReference>
<dbReference type="InterPro" id="IPR001452">
    <property type="entry name" value="SH3_domain"/>
</dbReference>
<evidence type="ECO:0000259" key="7">
    <source>
        <dbReference type="PROSITE" id="PS50105"/>
    </source>
</evidence>
<feature type="compositionally biased region" description="Basic residues" evidence="5">
    <location>
        <begin position="525"/>
        <end position="535"/>
    </location>
</feature>
<dbReference type="GeneTree" id="ENSGT00940000156778"/>
<feature type="domain" description="SAM" evidence="7">
    <location>
        <begin position="536"/>
        <end position="600"/>
    </location>
</feature>
<feature type="compositionally biased region" description="Low complexity" evidence="5">
    <location>
        <begin position="849"/>
        <end position="867"/>
    </location>
</feature>
<dbReference type="Pfam" id="PF07653">
    <property type="entry name" value="SH3_2"/>
    <property type="match status" value="1"/>
</dbReference>